<accession>A0ABS5UGK1</accession>
<dbReference type="Pfam" id="PF07083">
    <property type="entry name" value="DUF1351"/>
    <property type="match status" value="1"/>
</dbReference>
<protein>
    <submittedName>
        <fullName evidence="1">DUF1351 domain-containing protein</fullName>
    </submittedName>
</protein>
<dbReference type="EMBL" id="JAEQMM010000003">
    <property type="protein sequence ID" value="MBT1137678.1"/>
    <property type="molecule type" value="Genomic_DNA"/>
</dbReference>
<evidence type="ECO:0000313" key="1">
    <source>
        <dbReference type="EMBL" id="MBT1137678.1"/>
    </source>
</evidence>
<keyword evidence="2" id="KW-1185">Reference proteome</keyword>
<sequence>MLNEIIALPDYSVDYKPSPIVINNISGLQSAIAQYVARYSDLVITEDNVKETKQVRSGLNKLKKALDDRRKEIKREYNQPLRDFENEVTKLKCSIDKAIGPIDTSLGELEVQRRDRKEQHVFALIHEMAPNYGVEAAEIELDPHWLNKTSNDKKIISEIASVMKTVKETKDKLATATTMVTKYAQAVDVDPIPWIDQLKQGQDVQYLLEAIDRQVESAKEREHQRELKQQVAAAHQQETSSGKIVDTDTGEVVSLTRTLRITATKDQMWGLSSYMKKNGIKFEAVM</sequence>
<dbReference type="RefSeq" id="WP_214417719.1">
    <property type="nucleotide sequence ID" value="NZ_JAEQMM010000003.1"/>
</dbReference>
<evidence type="ECO:0000313" key="2">
    <source>
        <dbReference type="Proteomes" id="UP000694640"/>
    </source>
</evidence>
<dbReference type="Proteomes" id="UP000694640">
    <property type="component" value="Unassembled WGS sequence"/>
</dbReference>
<dbReference type="InterPro" id="IPR009785">
    <property type="entry name" value="Prophage_Lj928_Orf309"/>
</dbReference>
<comment type="caution">
    <text evidence="1">The sequence shown here is derived from an EMBL/GenBank/DDBJ whole genome shotgun (WGS) entry which is preliminary data.</text>
</comment>
<gene>
    <name evidence="1" type="ORF">JKL17_06010</name>
</gene>
<proteinExistence type="predicted"/>
<organism evidence="1 2">
    <name type="scientific">Lactiplantibacillus argentoratensis</name>
    <dbReference type="NCBI Taxonomy" id="271881"/>
    <lineage>
        <taxon>Bacteria</taxon>
        <taxon>Bacillati</taxon>
        <taxon>Bacillota</taxon>
        <taxon>Bacilli</taxon>
        <taxon>Lactobacillales</taxon>
        <taxon>Lactobacillaceae</taxon>
        <taxon>Lactiplantibacillus</taxon>
    </lineage>
</organism>
<reference evidence="1 2" key="1">
    <citation type="submission" date="2021-01" db="EMBL/GenBank/DDBJ databases">
        <title>High-quality draft genome sequence data of six Lactiplantibacillus plantarum subsp. argentoratensis strains isolated from various Greek sourdoughs.</title>
        <authorList>
            <person name="Syrokou M.K."/>
            <person name="Paramithiotis S."/>
            <person name="Skandamis P.N."/>
            <person name="Drosinos E.H."/>
            <person name="Bosnea L."/>
            <person name="Mataragas M."/>
        </authorList>
    </citation>
    <scope>NUCLEOTIDE SEQUENCE [LARGE SCALE GENOMIC DNA]</scope>
    <source>
        <strain evidence="1 2">LQC 2520</strain>
    </source>
</reference>
<name>A0ABS5UGK1_9LACO</name>